<proteinExistence type="predicted"/>
<protein>
    <submittedName>
        <fullName evidence="2">Dabb family protein</fullName>
    </submittedName>
</protein>
<sequence>MVKHIIIWTLQDKCFGPNLSTIKENMKTRLEELNSQIPGVKSIVVYTDCFSSSNGDIALEAIFDNEDAVKSFKQNELRLAVTKDVVVPFVDNTTHVEFEL</sequence>
<dbReference type="KEGG" id="pxv:FXF36_04980"/>
<organism evidence="2 3">
    <name type="scientific">Pseudobutyrivibrio xylanivorans</name>
    <dbReference type="NCBI Taxonomy" id="185007"/>
    <lineage>
        <taxon>Bacteria</taxon>
        <taxon>Bacillati</taxon>
        <taxon>Bacillota</taxon>
        <taxon>Clostridia</taxon>
        <taxon>Lachnospirales</taxon>
        <taxon>Lachnospiraceae</taxon>
        <taxon>Pseudobutyrivibrio</taxon>
    </lineage>
</organism>
<dbReference type="Pfam" id="PF07876">
    <property type="entry name" value="Dabb"/>
    <property type="match status" value="1"/>
</dbReference>
<dbReference type="SMART" id="SM00886">
    <property type="entry name" value="Dabb"/>
    <property type="match status" value="1"/>
</dbReference>
<dbReference type="OrthoDB" id="2047664at2"/>
<dbReference type="Proteomes" id="UP000327030">
    <property type="component" value="Chromosome 1"/>
</dbReference>
<evidence type="ECO:0000259" key="1">
    <source>
        <dbReference type="PROSITE" id="PS51502"/>
    </source>
</evidence>
<feature type="domain" description="Stress-response A/B barrel" evidence="1">
    <location>
        <begin position="2"/>
        <end position="98"/>
    </location>
</feature>
<evidence type="ECO:0000313" key="3">
    <source>
        <dbReference type="Proteomes" id="UP000327030"/>
    </source>
</evidence>
<dbReference type="SUPFAM" id="SSF54909">
    <property type="entry name" value="Dimeric alpha+beta barrel"/>
    <property type="match status" value="1"/>
</dbReference>
<gene>
    <name evidence="2" type="ORF">FXF36_04980</name>
</gene>
<dbReference type="Gene3D" id="3.30.70.100">
    <property type="match status" value="1"/>
</dbReference>
<dbReference type="RefSeq" id="WP_151622751.1">
    <property type="nucleotide sequence ID" value="NZ_CP043028.1"/>
</dbReference>
<dbReference type="AlphaFoldDB" id="A0A5P6VNK2"/>
<dbReference type="InterPro" id="IPR011008">
    <property type="entry name" value="Dimeric_a/b-barrel"/>
</dbReference>
<accession>A0A5P6VNK2</accession>
<name>A0A5P6VNK2_PSEXY</name>
<evidence type="ECO:0000313" key="2">
    <source>
        <dbReference type="EMBL" id="QFJ54256.1"/>
    </source>
</evidence>
<dbReference type="EMBL" id="CP043028">
    <property type="protein sequence ID" value="QFJ54256.1"/>
    <property type="molecule type" value="Genomic_DNA"/>
</dbReference>
<dbReference type="PROSITE" id="PS51502">
    <property type="entry name" value="S_R_A_B_BARREL"/>
    <property type="match status" value="1"/>
</dbReference>
<reference evidence="3" key="1">
    <citation type="submission" date="2019-08" db="EMBL/GenBank/DDBJ databases">
        <title>Complete Genome Sequence of the Polysaccharide-Degrading Rumen Bacterium Pseudobutyrivibrio xylanivorans MA3014.</title>
        <authorList>
            <person name="Palevich N."/>
            <person name="Maclean P.H."/>
            <person name="Kelly W.J."/>
            <person name="Leahy S.C."/>
            <person name="Rakonjac J."/>
            <person name="Attwood G.T."/>
        </authorList>
    </citation>
    <scope>NUCLEOTIDE SEQUENCE [LARGE SCALE GENOMIC DNA]</scope>
    <source>
        <strain evidence="3">MA3014</strain>
    </source>
</reference>
<dbReference type="InterPro" id="IPR013097">
    <property type="entry name" value="Dabb"/>
</dbReference>